<keyword evidence="2" id="KW-0342">GTP-binding</keyword>
<dbReference type="FunFam" id="3.40.50.300:FF:001129">
    <property type="entry name" value="ras-related protein Rab-44 isoform X2"/>
    <property type="match status" value="1"/>
</dbReference>
<dbReference type="InterPro" id="IPR001806">
    <property type="entry name" value="Small_GTPase"/>
</dbReference>
<proteinExistence type="predicted"/>
<keyword evidence="6" id="KW-1185">Reference proteome</keyword>
<evidence type="ECO:0000313" key="6">
    <source>
        <dbReference type="Proteomes" id="UP000789595"/>
    </source>
</evidence>
<dbReference type="EMBL" id="CAKKNE010000003">
    <property type="protein sequence ID" value="CAH0371404.1"/>
    <property type="molecule type" value="Genomic_DNA"/>
</dbReference>
<dbReference type="PRINTS" id="PR00449">
    <property type="entry name" value="RASTRNSFRMNG"/>
</dbReference>
<dbReference type="NCBIfam" id="TIGR00231">
    <property type="entry name" value="small_GTP"/>
    <property type="match status" value="1"/>
</dbReference>
<dbReference type="Proteomes" id="UP000789595">
    <property type="component" value="Unassembled WGS sequence"/>
</dbReference>
<feature type="region of interest" description="Disordered" evidence="4">
    <location>
        <begin position="184"/>
        <end position="206"/>
    </location>
</feature>
<evidence type="ECO:0000256" key="1">
    <source>
        <dbReference type="ARBA" id="ARBA00022741"/>
    </source>
</evidence>
<dbReference type="SUPFAM" id="SSF52540">
    <property type="entry name" value="P-loop containing nucleoside triphosphate hydrolases"/>
    <property type="match status" value="1"/>
</dbReference>
<reference evidence="5" key="1">
    <citation type="submission" date="2021-11" db="EMBL/GenBank/DDBJ databases">
        <authorList>
            <consortium name="Genoscope - CEA"/>
            <person name="William W."/>
        </authorList>
    </citation>
    <scope>NUCLEOTIDE SEQUENCE</scope>
</reference>
<dbReference type="OrthoDB" id="9989112at2759"/>
<dbReference type="Gene3D" id="3.40.50.300">
    <property type="entry name" value="P-loop containing nucleotide triphosphate hydrolases"/>
    <property type="match status" value="1"/>
</dbReference>
<evidence type="ECO:0000313" key="5">
    <source>
        <dbReference type="EMBL" id="CAH0371404.1"/>
    </source>
</evidence>
<dbReference type="AlphaFoldDB" id="A0A8J2SRM0"/>
<name>A0A8J2SRM0_9STRA</name>
<dbReference type="SMART" id="SM00173">
    <property type="entry name" value="RAS"/>
    <property type="match status" value="1"/>
</dbReference>
<dbReference type="Pfam" id="PF00071">
    <property type="entry name" value="Ras"/>
    <property type="match status" value="1"/>
</dbReference>
<dbReference type="SMART" id="SM00174">
    <property type="entry name" value="RHO"/>
    <property type="match status" value="1"/>
</dbReference>
<accession>A0A8J2SRM0</accession>
<feature type="compositionally biased region" description="Basic and acidic residues" evidence="4">
    <location>
        <begin position="185"/>
        <end position="199"/>
    </location>
</feature>
<comment type="caution">
    <text evidence="5">The sequence shown here is derived from an EMBL/GenBank/DDBJ whole genome shotgun (WGS) entry which is preliminary data.</text>
</comment>
<evidence type="ECO:0000256" key="3">
    <source>
        <dbReference type="ARBA" id="ARBA00023288"/>
    </source>
</evidence>
<dbReference type="PANTHER" id="PTHR47977">
    <property type="entry name" value="RAS-RELATED PROTEIN RAB"/>
    <property type="match status" value="1"/>
</dbReference>
<dbReference type="PROSITE" id="PS51420">
    <property type="entry name" value="RHO"/>
    <property type="match status" value="1"/>
</dbReference>
<dbReference type="GO" id="GO:0005525">
    <property type="term" value="F:GTP binding"/>
    <property type="evidence" value="ECO:0007669"/>
    <property type="project" value="UniProtKB-KW"/>
</dbReference>
<dbReference type="PROSITE" id="PS51421">
    <property type="entry name" value="RAS"/>
    <property type="match status" value="1"/>
</dbReference>
<gene>
    <name evidence="5" type="ORF">PECAL_3P13440</name>
</gene>
<dbReference type="InterPro" id="IPR050227">
    <property type="entry name" value="Rab"/>
</dbReference>
<keyword evidence="3" id="KW-0449">Lipoprotein</keyword>
<sequence>MAPSKKPEKPRMVIRLLMIGDSSVGKTSLVVRYDEDSFSATPRTMFMTTIGVDYRDKLVKIEGRDIKLQIWDTAGQERFRSLTSNFFGRADGFAVCFDVGARASFNHVRQWLDDVEKNKKGPVELCLIGCKCDLAAEKRQVSKAEAEKLAGEKGLPYFEASAKTNQNVAEAFEDLAARVLRKKAPSSDDVVRLADEAPTRRSRCCN</sequence>
<dbReference type="SMART" id="SM00176">
    <property type="entry name" value="RAN"/>
    <property type="match status" value="1"/>
</dbReference>
<keyword evidence="1" id="KW-0547">Nucleotide-binding</keyword>
<dbReference type="InterPro" id="IPR005225">
    <property type="entry name" value="Small_GTP-bd"/>
</dbReference>
<protein>
    <submittedName>
        <fullName evidence="5">Uncharacterized protein</fullName>
    </submittedName>
</protein>
<organism evidence="5 6">
    <name type="scientific">Pelagomonas calceolata</name>
    <dbReference type="NCBI Taxonomy" id="35677"/>
    <lineage>
        <taxon>Eukaryota</taxon>
        <taxon>Sar</taxon>
        <taxon>Stramenopiles</taxon>
        <taxon>Ochrophyta</taxon>
        <taxon>Pelagophyceae</taxon>
        <taxon>Pelagomonadales</taxon>
        <taxon>Pelagomonadaceae</taxon>
        <taxon>Pelagomonas</taxon>
    </lineage>
</organism>
<dbReference type="PROSITE" id="PS51419">
    <property type="entry name" value="RAB"/>
    <property type="match status" value="1"/>
</dbReference>
<evidence type="ECO:0000256" key="2">
    <source>
        <dbReference type="ARBA" id="ARBA00023134"/>
    </source>
</evidence>
<dbReference type="InterPro" id="IPR027417">
    <property type="entry name" value="P-loop_NTPase"/>
</dbReference>
<evidence type="ECO:0000256" key="4">
    <source>
        <dbReference type="SAM" id="MobiDB-lite"/>
    </source>
</evidence>
<dbReference type="GO" id="GO:0003924">
    <property type="term" value="F:GTPase activity"/>
    <property type="evidence" value="ECO:0007669"/>
    <property type="project" value="InterPro"/>
</dbReference>
<dbReference type="CDD" id="cd00154">
    <property type="entry name" value="Rab"/>
    <property type="match status" value="1"/>
</dbReference>
<dbReference type="SMART" id="SM00175">
    <property type="entry name" value="RAB"/>
    <property type="match status" value="1"/>
</dbReference>